<dbReference type="CDD" id="cd16195">
    <property type="entry name" value="EFh_PEF_CAPN13_14"/>
    <property type="match status" value="1"/>
</dbReference>
<dbReference type="InterPro" id="IPR022682">
    <property type="entry name" value="Calpain_domain_III"/>
</dbReference>
<dbReference type="InterPro" id="IPR022683">
    <property type="entry name" value="Calpain_III"/>
</dbReference>
<dbReference type="Gene3D" id="2.60.120.380">
    <property type="match status" value="1"/>
</dbReference>
<dbReference type="InterPro" id="IPR000169">
    <property type="entry name" value="Pept_cys_AS"/>
</dbReference>
<keyword evidence="3" id="KW-0479">Metal-binding</keyword>
<evidence type="ECO:0000256" key="4">
    <source>
        <dbReference type="ARBA" id="ARBA00022801"/>
    </source>
</evidence>
<comment type="similarity">
    <text evidence="1">Belongs to the peptidase C2 family.</text>
</comment>
<dbReference type="InterPro" id="IPR022684">
    <property type="entry name" value="Calpain_cysteine_protease"/>
</dbReference>
<feature type="domain" description="EF-hand" evidence="10">
    <location>
        <begin position="608"/>
        <end position="643"/>
    </location>
</feature>
<dbReference type="GO" id="GO:0004198">
    <property type="term" value="F:calcium-dependent cysteine-type endopeptidase activity"/>
    <property type="evidence" value="ECO:0007669"/>
    <property type="project" value="InterPro"/>
</dbReference>
<dbReference type="CDD" id="cd00044">
    <property type="entry name" value="CysPc"/>
    <property type="match status" value="1"/>
</dbReference>
<name>A0AAZ1XXG3_OREAU</name>
<dbReference type="PROSITE" id="PS00139">
    <property type="entry name" value="THIOL_PROTEASE_CYS"/>
    <property type="match status" value="1"/>
</dbReference>
<dbReference type="SUPFAM" id="SSF49758">
    <property type="entry name" value="Calpain large subunit, middle domain (domain III)"/>
    <property type="match status" value="1"/>
</dbReference>
<dbReference type="Gene3D" id="1.10.238.10">
    <property type="entry name" value="EF-hand"/>
    <property type="match status" value="1"/>
</dbReference>
<dbReference type="FunFam" id="3.90.70.10:FF:000054">
    <property type="entry name" value="Calpain 14"/>
    <property type="match status" value="1"/>
</dbReference>
<dbReference type="RefSeq" id="XP_039474393.1">
    <property type="nucleotide sequence ID" value="XM_039618459.1"/>
</dbReference>
<evidence type="ECO:0000313" key="12">
    <source>
        <dbReference type="Proteomes" id="UP000472276"/>
    </source>
</evidence>
<dbReference type="InterPro" id="IPR001300">
    <property type="entry name" value="Peptidase_C2_calpain_cat"/>
</dbReference>
<dbReference type="Proteomes" id="UP000472276">
    <property type="component" value="Unassembled WGS sequence"/>
</dbReference>
<keyword evidence="6" id="KW-0106">Calcium</keyword>
<reference evidence="11" key="3">
    <citation type="submission" date="2025-09" db="UniProtKB">
        <authorList>
            <consortium name="Ensembl"/>
        </authorList>
    </citation>
    <scope>IDENTIFICATION</scope>
</reference>
<reference evidence="11" key="2">
    <citation type="submission" date="2025-08" db="UniProtKB">
        <authorList>
            <consortium name="Ensembl"/>
        </authorList>
    </citation>
    <scope>IDENTIFICATION</scope>
</reference>
<dbReference type="InterPro" id="IPR011992">
    <property type="entry name" value="EF-hand-dom_pair"/>
</dbReference>
<dbReference type="Gene3D" id="3.90.70.10">
    <property type="entry name" value="Cysteine proteinases"/>
    <property type="match status" value="1"/>
</dbReference>
<evidence type="ECO:0000256" key="8">
    <source>
        <dbReference type="PROSITE-ProRule" id="PRU00239"/>
    </source>
</evidence>
<protein>
    <recommendedName>
        <fullName evidence="13">Calpain catalytic domain-containing protein</fullName>
    </recommendedName>
</protein>
<evidence type="ECO:0000256" key="2">
    <source>
        <dbReference type="ARBA" id="ARBA00022670"/>
    </source>
</evidence>
<dbReference type="PANTHER" id="PTHR10183:SF302">
    <property type="entry name" value="CALPAIN-14"/>
    <property type="match status" value="1"/>
</dbReference>
<evidence type="ECO:0000259" key="9">
    <source>
        <dbReference type="PROSITE" id="PS50203"/>
    </source>
</evidence>
<evidence type="ECO:0000256" key="5">
    <source>
        <dbReference type="ARBA" id="ARBA00022807"/>
    </source>
</evidence>
<evidence type="ECO:0000259" key="10">
    <source>
        <dbReference type="PROSITE" id="PS50222"/>
    </source>
</evidence>
<evidence type="ECO:0000256" key="1">
    <source>
        <dbReference type="ARBA" id="ARBA00007623"/>
    </source>
</evidence>
<dbReference type="PRINTS" id="PR00704">
    <property type="entry name" value="CALPAIN"/>
</dbReference>
<keyword evidence="2 8" id="KW-0645">Protease</keyword>
<feature type="active site" evidence="7 8">
    <location>
        <position position="297"/>
    </location>
</feature>
<accession>A0AAZ1XXG3</accession>
<dbReference type="InterPro" id="IPR002048">
    <property type="entry name" value="EF_hand_dom"/>
</dbReference>
<dbReference type="SUPFAM" id="SSF54001">
    <property type="entry name" value="Cysteine proteinases"/>
    <property type="match status" value="1"/>
</dbReference>
<keyword evidence="5 8" id="KW-0788">Thiol protease</keyword>
<evidence type="ECO:0000256" key="7">
    <source>
        <dbReference type="PIRSR" id="PIRSR622684-1"/>
    </source>
</evidence>
<dbReference type="InterPro" id="IPR018247">
    <property type="entry name" value="EF_Hand_1_Ca_BS"/>
</dbReference>
<dbReference type="SMART" id="SM00720">
    <property type="entry name" value="calpain_III"/>
    <property type="match status" value="1"/>
</dbReference>
<keyword evidence="12" id="KW-1185">Reference proteome</keyword>
<sequence>MAETGSCTSVINLRYQDGSEGSPSNPAKFKNQDFAQIKADCLHSGRLFVDNTFPPNSGSLGDLPDLSTSQENDVEWLRPAEILKLQKINDEPAFCIDGASRFDFGQGLVGNCWFLSAISALTFKKKLLAQVVPLDQSFKNYAGIFHFRFWRFGKWVDVIIDDYLPTINKQLLLAHSKCGNEFWVPLLEKAYAKICGSYADLHWGSPSESFKDFTGGVTMTYKLREAHSAGHDAELWLTLKRAIQCKSLICCGTFPKGDALVNTVSHTGLVDAHAYSVTAVTEVELYSSKVRLVRLINPWGKQEWNGKWSDKSDLWYKVRIEDRKKCFNREDGEFWMQLEDVCYYFSYLSICCENPNFIDGDLKCQWKCMTYDGSWVAGRSAGGGVNNSTFATNPQYRIQVSVIDKEEPEDKNVLLSLMQKPQQGQRRQRRFYPIGLTIYKIPPGTPQGHLGSSFFDGNNPLKTPNFYSFNSDLTELHSLEPGEYVIIPSTMKPNMTADFVLTVYTKADVEISSHSGGDEEEELILPQIRDKPKEETTDKDASLISLFNLYANQNGELLAGQLQKLLNDRFPHGTLYGFGLDTCRSMIALVDLDQRMTMSFTEFLILWNKIQEYKKLFHQSDLNQSGSLTDFELQRAVEAAGLNVNDRTVRLMMFRYSRFSVTTLEDFITLMLRLDKMSNIFKDKSSDGTMHLTWDEWSNISMYN</sequence>
<evidence type="ECO:0000256" key="3">
    <source>
        <dbReference type="ARBA" id="ARBA00022723"/>
    </source>
</evidence>
<dbReference type="InterPro" id="IPR036213">
    <property type="entry name" value="Calpain_III_sf"/>
</dbReference>
<dbReference type="PROSITE" id="PS50203">
    <property type="entry name" value="CALPAIN_CAT"/>
    <property type="match status" value="1"/>
</dbReference>
<dbReference type="SMART" id="SM00230">
    <property type="entry name" value="CysPc"/>
    <property type="match status" value="1"/>
</dbReference>
<evidence type="ECO:0000313" key="11">
    <source>
        <dbReference type="Ensembl" id="ENSOABP00000072242.1"/>
    </source>
</evidence>
<organism evidence="11 12">
    <name type="scientific">Oreochromis aureus</name>
    <name type="common">Israeli tilapia</name>
    <name type="synonym">Chromis aureus</name>
    <dbReference type="NCBI Taxonomy" id="47969"/>
    <lineage>
        <taxon>Eukaryota</taxon>
        <taxon>Metazoa</taxon>
        <taxon>Chordata</taxon>
        <taxon>Craniata</taxon>
        <taxon>Vertebrata</taxon>
        <taxon>Euteleostomi</taxon>
        <taxon>Actinopterygii</taxon>
        <taxon>Neopterygii</taxon>
        <taxon>Teleostei</taxon>
        <taxon>Neoteleostei</taxon>
        <taxon>Acanthomorphata</taxon>
        <taxon>Ovalentaria</taxon>
        <taxon>Cichlomorphae</taxon>
        <taxon>Cichliformes</taxon>
        <taxon>Cichlidae</taxon>
        <taxon>African cichlids</taxon>
        <taxon>Pseudocrenilabrinae</taxon>
        <taxon>Oreochromini</taxon>
        <taxon>Oreochromis</taxon>
    </lineage>
</organism>
<dbReference type="SUPFAM" id="SSF47473">
    <property type="entry name" value="EF-hand"/>
    <property type="match status" value="1"/>
</dbReference>
<dbReference type="InterPro" id="IPR038765">
    <property type="entry name" value="Papain-like_cys_pep_sf"/>
</dbReference>
<keyword evidence="4 8" id="KW-0378">Hydrolase</keyword>
<gene>
    <name evidence="11" type="primary">LOC116333975</name>
</gene>
<dbReference type="Pfam" id="PF01067">
    <property type="entry name" value="Calpain_III"/>
    <property type="match status" value="1"/>
</dbReference>
<feature type="active site" evidence="7 8">
    <location>
        <position position="112"/>
    </location>
</feature>
<reference evidence="12" key="1">
    <citation type="submission" date="2020-03" db="EMBL/GenBank/DDBJ databases">
        <title>Evolution of repeat sequences and sex chromosomes of tilapia species revealed by chromosome-level genomes.</title>
        <authorList>
            <person name="Xu L."/>
            <person name="Tao W."/>
            <person name="Wang D."/>
            <person name="Zhou Q."/>
        </authorList>
    </citation>
    <scope>NUCLEOTIDE SEQUENCE [LARGE SCALE GENOMIC DNA]</scope>
    <source>
        <strain evidence="12">Israel</strain>
    </source>
</reference>
<feature type="active site" evidence="7 8">
    <location>
        <position position="273"/>
    </location>
</feature>
<proteinExistence type="inferred from homology"/>
<dbReference type="GeneID" id="116333975"/>
<dbReference type="Pfam" id="PF00648">
    <property type="entry name" value="Peptidase_C2"/>
    <property type="match status" value="1"/>
</dbReference>
<dbReference type="GO" id="GO:0005737">
    <property type="term" value="C:cytoplasm"/>
    <property type="evidence" value="ECO:0007669"/>
    <property type="project" value="TreeGrafter"/>
</dbReference>
<feature type="domain" description="Calpain catalytic" evidence="9">
    <location>
        <begin position="47"/>
        <end position="354"/>
    </location>
</feature>
<dbReference type="GO" id="GO:0005509">
    <property type="term" value="F:calcium ion binding"/>
    <property type="evidence" value="ECO:0007669"/>
    <property type="project" value="InterPro"/>
</dbReference>
<dbReference type="Ensembl" id="ENSOABT00000085338.1">
    <property type="protein sequence ID" value="ENSOABP00000072242.1"/>
    <property type="gene ID" value="ENSOABG00000027045.1"/>
</dbReference>
<evidence type="ECO:0008006" key="13">
    <source>
        <dbReference type="Google" id="ProtNLM"/>
    </source>
</evidence>
<dbReference type="PROSITE" id="PS50222">
    <property type="entry name" value="EF_HAND_2"/>
    <property type="match status" value="1"/>
</dbReference>
<dbReference type="GO" id="GO:0006508">
    <property type="term" value="P:proteolysis"/>
    <property type="evidence" value="ECO:0007669"/>
    <property type="project" value="UniProtKB-KW"/>
</dbReference>
<dbReference type="KEGG" id="oau:116333975"/>
<dbReference type="PANTHER" id="PTHR10183">
    <property type="entry name" value="CALPAIN"/>
    <property type="match status" value="1"/>
</dbReference>
<dbReference type="PROSITE" id="PS00018">
    <property type="entry name" value="EF_HAND_1"/>
    <property type="match status" value="1"/>
</dbReference>
<dbReference type="AlphaFoldDB" id="A0AAZ1XXG3"/>
<evidence type="ECO:0000256" key="6">
    <source>
        <dbReference type="ARBA" id="ARBA00022837"/>
    </source>
</evidence>